<gene>
    <name evidence="4" type="ORF">ACFOUY_12220</name>
</gene>
<accession>A0ABV8NMM9</accession>
<evidence type="ECO:0000313" key="4">
    <source>
        <dbReference type="EMBL" id="MFC4197462.1"/>
    </source>
</evidence>
<feature type="modified residue" description="4-aspartylphosphate" evidence="1">
    <location>
        <position position="53"/>
    </location>
</feature>
<evidence type="ECO:0000256" key="1">
    <source>
        <dbReference type="PROSITE-ProRule" id="PRU00169"/>
    </source>
</evidence>
<dbReference type="Pfam" id="PF00072">
    <property type="entry name" value="Response_reg"/>
    <property type="match status" value="1"/>
</dbReference>
<dbReference type="SUPFAM" id="SSF52172">
    <property type="entry name" value="CheY-like"/>
    <property type="match status" value="1"/>
</dbReference>
<reference evidence="5" key="1">
    <citation type="journal article" date="2019" name="Int. J. Syst. Evol. Microbiol.">
        <title>The Global Catalogue of Microorganisms (GCM) 10K type strain sequencing project: providing services to taxonomists for standard genome sequencing and annotation.</title>
        <authorList>
            <consortium name="The Broad Institute Genomics Platform"/>
            <consortium name="The Broad Institute Genome Sequencing Center for Infectious Disease"/>
            <person name="Wu L."/>
            <person name="Ma J."/>
        </authorList>
    </citation>
    <scope>NUCLEOTIDE SEQUENCE [LARGE SCALE GENOMIC DNA]</scope>
    <source>
        <strain evidence="5">CCM 8689</strain>
    </source>
</reference>
<sequence>MQCIIIDDSAVARTTLSFLCEQVKDLLVLAEFTGAIEAYSFLSEKDVDLLFLDIEMPGMNGIELARNLSARCPLIIFTTSKKEYAIDAFDLHVADYLVKPVMPSRFFQAVDRVREALENRESKVIMQGCDFVFVRESGMIRKVEIAEICYLEAMGDYVKIITSSKLHVVHSTLKTLEGKLPPNLFLRVHRSFIISIAQIDYMQESSVRMCERFIPVGDNYKKLLFQRMNML</sequence>
<dbReference type="RefSeq" id="WP_378960977.1">
    <property type="nucleotide sequence ID" value="NZ_JBHRXC010000016.1"/>
</dbReference>
<evidence type="ECO:0000313" key="5">
    <source>
        <dbReference type="Proteomes" id="UP001595792"/>
    </source>
</evidence>
<proteinExistence type="predicted"/>
<dbReference type="Gene3D" id="3.40.50.2300">
    <property type="match status" value="1"/>
</dbReference>
<dbReference type="PANTHER" id="PTHR37299:SF1">
    <property type="entry name" value="STAGE 0 SPORULATION PROTEIN A HOMOLOG"/>
    <property type="match status" value="1"/>
</dbReference>
<dbReference type="Pfam" id="PF04397">
    <property type="entry name" value="LytTR"/>
    <property type="match status" value="1"/>
</dbReference>
<dbReference type="PROSITE" id="PS50110">
    <property type="entry name" value="RESPONSE_REGULATORY"/>
    <property type="match status" value="1"/>
</dbReference>
<evidence type="ECO:0000259" key="3">
    <source>
        <dbReference type="PROSITE" id="PS50930"/>
    </source>
</evidence>
<name>A0ABV8NMM9_9SPHI</name>
<dbReference type="SMART" id="SM00850">
    <property type="entry name" value="LytTR"/>
    <property type="match status" value="1"/>
</dbReference>
<feature type="domain" description="Response regulatory" evidence="2">
    <location>
        <begin position="2"/>
        <end position="114"/>
    </location>
</feature>
<dbReference type="PANTHER" id="PTHR37299">
    <property type="entry name" value="TRANSCRIPTIONAL REGULATOR-RELATED"/>
    <property type="match status" value="1"/>
</dbReference>
<dbReference type="SMART" id="SM00448">
    <property type="entry name" value="REC"/>
    <property type="match status" value="1"/>
</dbReference>
<protein>
    <submittedName>
        <fullName evidence="4">LytR/AlgR family response regulator transcription factor</fullName>
    </submittedName>
</protein>
<dbReference type="InterPro" id="IPR007492">
    <property type="entry name" value="LytTR_DNA-bd_dom"/>
</dbReference>
<comment type="caution">
    <text evidence="4">The sequence shown here is derived from an EMBL/GenBank/DDBJ whole genome shotgun (WGS) entry which is preliminary data.</text>
</comment>
<organism evidence="4 5">
    <name type="scientific">Pedobacter jamesrossensis</name>
    <dbReference type="NCBI Taxonomy" id="1908238"/>
    <lineage>
        <taxon>Bacteria</taxon>
        <taxon>Pseudomonadati</taxon>
        <taxon>Bacteroidota</taxon>
        <taxon>Sphingobacteriia</taxon>
        <taxon>Sphingobacteriales</taxon>
        <taxon>Sphingobacteriaceae</taxon>
        <taxon>Pedobacter</taxon>
    </lineage>
</organism>
<keyword evidence="1" id="KW-0597">Phosphoprotein</keyword>
<dbReference type="InterPro" id="IPR001789">
    <property type="entry name" value="Sig_transdc_resp-reg_receiver"/>
</dbReference>
<dbReference type="PROSITE" id="PS50930">
    <property type="entry name" value="HTH_LYTTR"/>
    <property type="match status" value="1"/>
</dbReference>
<dbReference type="Gene3D" id="2.40.50.1020">
    <property type="entry name" value="LytTr DNA-binding domain"/>
    <property type="match status" value="1"/>
</dbReference>
<feature type="domain" description="HTH LytTR-type" evidence="3">
    <location>
        <begin position="142"/>
        <end position="194"/>
    </location>
</feature>
<dbReference type="EMBL" id="JBHSBY010000118">
    <property type="protein sequence ID" value="MFC4197462.1"/>
    <property type="molecule type" value="Genomic_DNA"/>
</dbReference>
<evidence type="ECO:0000259" key="2">
    <source>
        <dbReference type="PROSITE" id="PS50110"/>
    </source>
</evidence>
<keyword evidence="5" id="KW-1185">Reference proteome</keyword>
<dbReference type="InterPro" id="IPR046947">
    <property type="entry name" value="LytR-like"/>
</dbReference>
<dbReference type="Proteomes" id="UP001595792">
    <property type="component" value="Unassembled WGS sequence"/>
</dbReference>
<dbReference type="InterPro" id="IPR011006">
    <property type="entry name" value="CheY-like_superfamily"/>
</dbReference>